<name>A0A2H8TEB3_9HEMI</name>
<dbReference type="CDD" id="cd22965">
    <property type="entry name" value="DD_DPY30_SDC1"/>
    <property type="match status" value="1"/>
</dbReference>
<sequence length="104" mass="11276">MSTSETTNGQVATAPVAPAVDAPPESSVSESQKVTSSESNAKRLKNPKHNAPMRQYLDQTVVPALLVGMKELVKERPPDPLGFLAAFLLKYKKEHVDKDSISET</sequence>
<organism evidence="9">
    <name type="scientific">Melanaphis sacchari</name>
    <dbReference type="NCBI Taxonomy" id="742174"/>
    <lineage>
        <taxon>Eukaryota</taxon>
        <taxon>Metazoa</taxon>
        <taxon>Ecdysozoa</taxon>
        <taxon>Arthropoda</taxon>
        <taxon>Hexapoda</taxon>
        <taxon>Insecta</taxon>
        <taxon>Pterygota</taxon>
        <taxon>Neoptera</taxon>
        <taxon>Paraneoptera</taxon>
        <taxon>Hemiptera</taxon>
        <taxon>Sternorrhyncha</taxon>
        <taxon>Aphidomorpha</taxon>
        <taxon>Aphidoidea</taxon>
        <taxon>Aphididae</taxon>
        <taxon>Aphidini</taxon>
        <taxon>Melanaphis</taxon>
    </lineage>
</organism>
<dbReference type="OrthoDB" id="417678at2759"/>
<dbReference type="Gene3D" id="1.20.890.10">
    <property type="entry name" value="cAMP-dependent protein kinase regulatory subunit, dimerization-anchoring domain"/>
    <property type="match status" value="1"/>
</dbReference>
<dbReference type="GO" id="GO:0006325">
    <property type="term" value="P:chromatin organization"/>
    <property type="evidence" value="ECO:0007669"/>
    <property type="project" value="UniProtKB-KW"/>
</dbReference>
<comment type="similarity">
    <text evidence="2">Belongs to the dpy-30 family.</text>
</comment>
<keyword evidence="4" id="KW-0805">Transcription regulation</keyword>
<keyword evidence="3" id="KW-0156">Chromatin regulator</keyword>
<evidence type="ECO:0000256" key="8">
    <source>
        <dbReference type="SAM" id="MobiDB-lite"/>
    </source>
</evidence>
<evidence type="ECO:0000256" key="7">
    <source>
        <dbReference type="ARBA" id="ARBA00044172"/>
    </source>
</evidence>
<reference evidence="9" key="1">
    <citation type="submission" date="2017-10" db="EMBL/GenBank/DDBJ databases">
        <title>Transcriptome Assembly of Sugarcane Aphid Adults.</title>
        <authorList>
            <person name="Scully E.D."/>
            <person name="Palmer N.A."/>
            <person name="Geib S.M."/>
            <person name="Sarath G."/>
            <person name="Sattler S.E."/>
        </authorList>
    </citation>
    <scope>NUCLEOTIDE SEQUENCE</scope>
    <source>
        <tissue evidence="9">Whole body</tissue>
    </source>
</reference>
<dbReference type="EMBL" id="GFXV01000626">
    <property type="protein sequence ID" value="MBW12431.1"/>
    <property type="molecule type" value="Transcribed_RNA"/>
</dbReference>
<protein>
    <recommendedName>
        <fullName evidence="7">Protein dpy-30 homolog</fullName>
    </recommendedName>
</protein>
<evidence type="ECO:0000256" key="2">
    <source>
        <dbReference type="ARBA" id="ARBA00010849"/>
    </source>
</evidence>
<dbReference type="InterPro" id="IPR007858">
    <property type="entry name" value="Dpy-30_motif"/>
</dbReference>
<comment type="subcellular location">
    <subcellularLocation>
        <location evidence="1">Nucleus</location>
    </subcellularLocation>
</comment>
<dbReference type="GO" id="GO:0048188">
    <property type="term" value="C:Set1C/COMPASS complex"/>
    <property type="evidence" value="ECO:0007669"/>
    <property type="project" value="InterPro"/>
</dbReference>
<feature type="compositionally biased region" description="Low complexity" evidence="8">
    <location>
        <begin position="11"/>
        <end position="39"/>
    </location>
</feature>
<feature type="compositionally biased region" description="Polar residues" evidence="8">
    <location>
        <begin position="1"/>
        <end position="10"/>
    </location>
</feature>
<evidence type="ECO:0000256" key="1">
    <source>
        <dbReference type="ARBA" id="ARBA00004123"/>
    </source>
</evidence>
<evidence type="ECO:0000256" key="3">
    <source>
        <dbReference type="ARBA" id="ARBA00022853"/>
    </source>
</evidence>
<dbReference type="InterPro" id="IPR037856">
    <property type="entry name" value="Sdc1/DPY30"/>
</dbReference>
<accession>A0A2H8TEB3</accession>
<evidence type="ECO:0000256" key="6">
    <source>
        <dbReference type="ARBA" id="ARBA00023242"/>
    </source>
</evidence>
<dbReference type="Pfam" id="PF05186">
    <property type="entry name" value="Dpy-30"/>
    <property type="match status" value="1"/>
</dbReference>
<evidence type="ECO:0000256" key="5">
    <source>
        <dbReference type="ARBA" id="ARBA00023163"/>
    </source>
</evidence>
<gene>
    <name evidence="9" type="primary">Dpy30</name>
</gene>
<evidence type="ECO:0000256" key="4">
    <source>
        <dbReference type="ARBA" id="ARBA00023015"/>
    </source>
</evidence>
<dbReference type="AlphaFoldDB" id="A0A2H8TEB3"/>
<dbReference type="InterPro" id="IPR049629">
    <property type="entry name" value="DPY30_SDC1_DD"/>
</dbReference>
<evidence type="ECO:0000313" key="9">
    <source>
        <dbReference type="EMBL" id="MBW12431.1"/>
    </source>
</evidence>
<proteinExistence type="inferred from homology"/>
<keyword evidence="6" id="KW-0539">Nucleus</keyword>
<dbReference type="PANTHER" id="PTHR23356">
    <property type="entry name" value="DPY30-RELATED"/>
    <property type="match status" value="1"/>
</dbReference>
<dbReference type="PANTHER" id="PTHR23356:SF16">
    <property type="entry name" value="DPY30 DOMAIN CONTAINING 2"/>
    <property type="match status" value="1"/>
</dbReference>
<feature type="region of interest" description="Disordered" evidence="8">
    <location>
        <begin position="1"/>
        <end position="54"/>
    </location>
</feature>
<keyword evidence="5" id="KW-0804">Transcription</keyword>